<dbReference type="Gene3D" id="3.20.20.370">
    <property type="entry name" value="Glycoside hydrolase/deacetylase"/>
    <property type="match status" value="1"/>
</dbReference>
<evidence type="ECO:0000313" key="1">
    <source>
        <dbReference type="EMBL" id="MFD0726416.1"/>
    </source>
</evidence>
<accession>A0ABW2YDE7</accession>
<keyword evidence="1" id="KW-0378">Hydrolase</keyword>
<sequence length="247" mass="26453">MHTIDLNCDLGEGCGNDADIVPLISTANISCGAHAGDDATIGATLRLCAAHGVVVGAHPGYAEREHFGRRETGQSAQEIAALVQVQVDHFLSLARAHGVPVRHVKLHGALYNRAARDVEVAAAVARTVQRIDPSLRLVGLSGSEMLNIARTLGIDVAHEVFPDRGYDTEGRLLPRDRPGAVVDSPEEVAERAFMLASLGLAKDERGRPLMLRADTLCMHGDRVDAIAVARAVRDRLARFDIRVAALD</sequence>
<evidence type="ECO:0000313" key="2">
    <source>
        <dbReference type="Proteomes" id="UP001597110"/>
    </source>
</evidence>
<dbReference type="Pfam" id="PF03746">
    <property type="entry name" value="LamB_YcsF"/>
    <property type="match status" value="1"/>
</dbReference>
<dbReference type="InterPro" id="IPR005501">
    <property type="entry name" value="LamB/YcsF/PxpA-like"/>
</dbReference>
<gene>
    <name evidence="1" type="ORF">ACFQ0E_12510</name>
</gene>
<dbReference type="EC" id="3.5.2.9" evidence="1"/>
<proteinExistence type="predicted"/>
<reference evidence="2" key="1">
    <citation type="journal article" date="2019" name="Int. J. Syst. Evol. Microbiol.">
        <title>The Global Catalogue of Microorganisms (GCM) 10K type strain sequencing project: providing services to taxonomists for standard genome sequencing and annotation.</title>
        <authorList>
            <consortium name="The Broad Institute Genomics Platform"/>
            <consortium name="The Broad Institute Genome Sequencing Center for Infectious Disease"/>
            <person name="Wu L."/>
            <person name="Ma J."/>
        </authorList>
    </citation>
    <scope>NUCLEOTIDE SEQUENCE [LARGE SCALE GENOMIC DNA]</scope>
    <source>
        <strain evidence="2">CCUG 55585</strain>
    </source>
</reference>
<dbReference type="NCBIfam" id="NF003814">
    <property type="entry name" value="PRK05406.1-3"/>
    <property type="match status" value="1"/>
</dbReference>
<comment type="caution">
    <text evidence="1">The sequence shown here is derived from an EMBL/GenBank/DDBJ whole genome shotgun (WGS) entry which is preliminary data.</text>
</comment>
<dbReference type="SUPFAM" id="SSF88713">
    <property type="entry name" value="Glycoside hydrolase/deacetylase"/>
    <property type="match status" value="1"/>
</dbReference>
<keyword evidence="2" id="KW-1185">Reference proteome</keyword>
<dbReference type="EMBL" id="JBHTIF010000002">
    <property type="protein sequence ID" value="MFD0726416.1"/>
    <property type="molecule type" value="Genomic_DNA"/>
</dbReference>
<dbReference type="Proteomes" id="UP001597110">
    <property type="component" value="Unassembled WGS sequence"/>
</dbReference>
<protein>
    <submittedName>
        <fullName evidence="1">5-oxoprolinase subunit PxpA</fullName>
        <ecNumber evidence="1">3.5.2.9</ecNumber>
    </submittedName>
</protein>
<dbReference type="PANTHER" id="PTHR30292">
    <property type="entry name" value="UNCHARACTERIZED PROTEIN YBGL-RELATED"/>
    <property type="match status" value="1"/>
</dbReference>
<dbReference type="InterPro" id="IPR011330">
    <property type="entry name" value="Glyco_hydro/deAcase_b/a-brl"/>
</dbReference>
<dbReference type="CDD" id="cd10787">
    <property type="entry name" value="LamB_YcsF_like"/>
    <property type="match status" value="1"/>
</dbReference>
<dbReference type="GO" id="GO:0017168">
    <property type="term" value="F:5-oxoprolinase (ATP-hydrolyzing) activity"/>
    <property type="evidence" value="ECO:0007669"/>
    <property type="project" value="UniProtKB-EC"/>
</dbReference>
<dbReference type="RefSeq" id="WP_386824293.1">
    <property type="nucleotide sequence ID" value="NZ_JBHTIF010000002.1"/>
</dbReference>
<organism evidence="1 2">
    <name type="scientific">Lysobacter brunescens</name>
    <dbReference type="NCBI Taxonomy" id="262323"/>
    <lineage>
        <taxon>Bacteria</taxon>
        <taxon>Pseudomonadati</taxon>
        <taxon>Pseudomonadota</taxon>
        <taxon>Gammaproteobacteria</taxon>
        <taxon>Lysobacterales</taxon>
        <taxon>Lysobacteraceae</taxon>
        <taxon>Lysobacter</taxon>
    </lineage>
</organism>
<dbReference type="PANTHER" id="PTHR30292:SF0">
    <property type="entry name" value="5-OXOPROLINASE SUBUNIT A"/>
    <property type="match status" value="1"/>
</dbReference>
<name>A0ABW2YDE7_9GAMM</name>